<dbReference type="AlphaFoldDB" id="A0A367K7B6"/>
<sequence>SSDEEENELLATISAMEELDLDGVLLPKMIWTPTKYKPSQVVLFISLMQNKNCKLSKAAKETDIAYDAAYKFNEQWK</sequence>
<feature type="non-terminal residue" evidence="1">
    <location>
        <position position="1"/>
    </location>
</feature>
<evidence type="ECO:0000313" key="1">
    <source>
        <dbReference type="EMBL" id="RCH98065.1"/>
    </source>
</evidence>
<reference evidence="1 2" key="1">
    <citation type="journal article" date="2018" name="G3 (Bethesda)">
        <title>Phylogenetic and Phylogenomic Definition of Rhizopus Species.</title>
        <authorList>
            <person name="Gryganskyi A.P."/>
            <person name="Golan J."/>
            <person name="Dolatabadi S."/>
            <person name="Mondo S."/>
            <person name="Robb S."/>
            <person name="Idnurm A."/>
            <person name="Muszewska A."/>
            <person name="Steczkiewicz K."/>
            <person name="Masonjones S."/>
            <person name="Liao H.L."/>
            <person name="Gajdeczka M.T."/>
            <person name="Anike F."/>
            <person name="Vuek A."/>
            <person name="Anishchenko I.M."/>
            <person name="Voigt K."/>
            <person name="de Hoog G.S."/>
            <person name="Smith M.E."/>
            <person name="Heitman J."/>
            <person name="Vilgalys R."/>
            <person name="Stajich J.E."/>
        </authorList>
    </citation>
    <scope>NUCLEOTIDE SEQUENCE [LARGE SCALE GENOMIC DNA]</scope>
    <source>
        <strain evidence="1 2">LSU 92-RS-03</strain>
    </source>
</reference>
<gene>
    <name evidence="1" type="ORF">CU098_011461</name>
</gene>
<protein>
    <submittedName>
        <fullName evidence="1">Uncharacterized protein</fullName>
    </submittedName>
</protein>
<dbReference type="EMBL" id="PJQM01002110">
    <property type="protein sequence ID" value="RCH98065.1"/>
    <property type="molecule type" value="Genomic_DNA"/>
</dbReference>
<organism evidence="1 2">
    <name type="scientific">Rhizopus stolonifer</name>
    <name type="common">Rhizopus nigricans</name>
    <dbReference type="NCBI Taxonomy" id="4846"/>
    <lineage>
        <taxon>Eukaryota</taxon>
        <taxon>Fungi</taxon>
        <taxon>Fungi incertae sedis</taxon>
        <taxon>Mucoromycota</taxon>
        <taxon>Mucoromycotina</taxon>
        <taxon>Mucoromycetes</taxon>
        <taxon>Mucorales</taxon>
        <taxon>Mucorineae</taxon>
        <taxon>Rhizopodaceae</taxon>
        <taxon>Rhizopus</taxon>
    </lineage>
</organism>
<dbReference type="OrthoDB" id="2224506at2759"/>
<accession>A0A367K7B6</accession>
<keyword evidence="2" id="KW-1185">Reference proteome</keyword>
<dbReference type="Proteomes" id="UP000253551">
    <property type="component" value="Unassembled WGS sequence"/>
</dbReference>
<evidence type="ECO:0000313" key="2">
    <source>
        <dbReference type="Proteomes" id="UP000253551"/>
    </source>
</evidence>
<comment type="caution">
    <text evidence="1">The sequence shown here is derived from an EMBL/GenBank/DDBJ whole genome shotgun (WGS) entry which is preliminary data.</text>
</comment>
<name>A0A367K7B6_RHIST</name>
<proteinExistence type="predicted"/>